<dbReference type="InterPro" id="IPR003593">
    <property type="entry name" value="AAA+_ATPase"/>
</dbReference>
<keyword evidence="5 7" id="KW-1133">Transmembrane helix</keyword>
<evidence type="ECO:0000259" key="8">
    <source>
        <dbReference type="PROSITE" id="PS50893"/>
    </source>
</evidence>
<keyword evidence="4 10" id="KW-0067">ATP-binding</keyword>
<keyword evidence="2 7" id="KW-0812">Transmembrane</keyword>
<organism evidence="10 11">
    <name type="scientific">Actinomadura fibrosa</name>
    <dbReference type="NCBI Taxonomy" id="111802"/>
    <lineage>
        <taxon>Bacteria</taxon>
        <taxon>Bacillati</taxon>
        <taxon>Actinomycetota</taxon>
        <taxon>Actinomycetes</taxon>
        <taxon>Streptosporangiales</taxon>
        <taxon>Thermomonosporaceae</taxon>
        <taxon>Actinomadura</taxon>
    </lineage>
</organism>
<evidence type="ECO:0000256" key="2">
    <source>
        <dbReference type="ARBA" id="ARBA00022692"/>
    </source>
</evidence>
<protein>
    <submittedName>
        <fullName evidence="10">ABC transporter ATP-binding protein</fullName>
    </submittedName>
</protein>
<evidence type="ECO:0000256" key="7">
    <source>
        <dbReference type="SAM" id="Phobius"/>
    </source>
</evidence>
<dbReference type="InterPro" id="IPR011527">
    <property type="entry name" value="ABC1_TM_dom"/>
</dbReference>
<proteinExistence type="predicted"/>
<evidence type="ECO:0000259" key="9">
    <source>
        <dbReference type="PROSITE" id="PS50929"/>
    </source>
</evidence>
<dbReference type="PROSITE" id="PS50893">
    <property type="entry name" value="ABC_TRANSPORTER_2"/>
    <property type="match status" value="1"/>
</dbReference>
<dbReference type="InterPro" id="IPR017871">
    <property type="entry name" value="ABC_transporter-like_CS"/>
</dbReference>
<dbReference type="PROSITE" id="PS50929">
    <property type="entry name" value="ABC_TM1F"/>
    <property type="match status" value="1"/>
</dbReference>
<keyword evidence="6 7" id="KW-0472">Membrane</keyword>
<comment type="subcellular location">
    <subcellularLocation>
        <location evidence="1">Cell membrane</location>
        <topology evidence="1">Multi-pass membrane protein</topology>
    </subcellularLocation>
</comment>
<gene>
    <name evidence="10" type="ORF">ACFQZM_08050</name>
</gene>
<dbReference type="EMBL" id="JBHTGP010000003">
    <property type="protein sequence ID" value="MFD0684442.1"/>
    <property type="molecule type" value="Genomic_DNA"/>
</dbReference>
<evidence type="ECO:0000256" key="5">
    <source>
        <dbReference type="ARBA" id="ARBA00022989"/>
    </source>
</evidence>
<dbReference type="PANTHER" id="PTHR43394:SF1">
    <property type="entry name" value="ATP-BINDING CASSETTE SUB-FAMILY B MEMBER 10, MITOCHONDRIAL"/>
    <property type="match status" value="1"/>
</dbReference>
<comment type="caution">
    <text evidence="10">The sequence shown here is derived from an EMBL/GenBank/DDBJ whole genome shotgun (WGS) entry which is preliminary data.</text>
</comment>
<evidence type="ECO:0000256" key="1">
    <source>
        <dbReference type="ARBA" id="ARBA00004651"/>
    </source>
</evidence>
<reference evidence="11" key="1">
    <citation type="journal article" date="2019" name="Int. J. Syst. Evol. Microbiol.">
        <title>The Global Catalogue of Microorganisms (GCM) 10K type strain sequencing project: providing services to taxonomists for standard genome sequencing and annotation.</title>
        <authorList>
            <consortium name="The Broad Institute Genomics Platform"/>
            <consortium name="The Broad Institute Genome Sequencing Center for Infectious Disease"/>
            <person name="Wu L."/>
            <person name="Ma J."/>
        </authorList>
    </citation>
    <scope>NUCLEOTIDE SEQUENCE [LARGE SCALE GENOMIC DNA]</scope>
    <source>
        <strain evidence="11">JCM 9371</strain>
    </source>
</reference>
<dbReference type="RefSeq" id="WP_131763636.1">
    <property type="nucleotide sequence ID" value="NZ_CAACUY010000370.1"/>
</dbReference>
<dbReference type="SUPFAM" id="SSF52540">
    <property type="entry name" value="P-loop containing nucleoside triphosphate hydrolases"/>
    <property type="match status" value="1"/>
</dbReference>
<dbReference type="Proteomes" id="UP001597063">
    <property type="component" value="Unassembled WGS sequence"/>
</dbReference>
<sequence>MRRTNRRRVPGRTAERDPLFGRGLRFAHDAPSGTGAGSLATLRELPAIVGTALRLGRRADPAALAAVVTSQLVLGVAAAATYLTTQRLLTGLFSAAPADAKVRALVPVAAVMAGAMAARGLCEAVAIAASGRLGPRIARLAQLTLLERAVRVEQAVMEDADFHDRLGTARQGAAATSRATQSAVGLCGGLVSILAALWVLLALNPLLAPLLVVALAPRAWSVARTAGARHASTKRWMQLTRQIDLLGQLMTSHEAAEEVRAHRVGGFLLAHYRRLATVSTREQARLAREEALTRALAGALSGLAALGVYGVLVLLVVDGRTTFAVAGTAAFAIRSGLASLTSFVMQFQQLYQDGLLIVEWREVCARAEEAAVPARGTPLASPVETISTRGLRFSYPGARTPALDGVDLDIRRGEVVALIGANGSGKSTLAKLLAGLYLPSSGSVRWNGVATGDLDRATLWDRIALVSQDFVQWPFTARMNVVAGRADRDADEPRLAHAARSSGADAVVDRLDDGWDTLLAREFFGGTDLSGGQWQRLGLARAWYRGAPVLIVDEPTSALDPAAEIDAFRRITESAARGTTVILITHRLASVARADRIHVLEAGRIVEEGTHATLMAAGGRYAAMYRLQAEQFLVDR</sequence>
<dbReference type="PROSITE" id="PS00211">
    <property type="entry name" value="ABC_TRANSPORTER_1"/>
    <property type="match status" value="1"/>
</dbReference>
<feature type="domain" description="ABC transporter" evidence="8">
    <location>
        <begin position="386"/>
        <end position="627"/>
    </location>
</feature>
<feature type="transmembrane region" description="Helical" evidence="7">
    <location>
        <begin position="295"/>
        <end position="317"/>
    </location>
</feature>
<feature type="domain" description="ABC transmembrane type-1" evidence="9">
    <location>
        <begin position="65"/>
        <end position="352"/>
    </location>
</feature>
<accession>A0ABW2XI95</accession>
<dbReference type="InterPro" id="IPR027417">
    <property type="entry name" value="P-loop_NTPase"/>
</dbReference>
<evidence type="ECO:0000256" key="6">
    <source>
        <dbReference type="ARBA" id="ARBA00023136"/>
    </source>
</evidence>
<dbReference type="InterPro" id="IPR036640">
    <property type="entry name" value="ABC1_TM_sf"/>
</dbReference>
<evidence type="ECO:0000313" key="11">
    <source>
        <dbReference type="Proteomes" id="UP001597063"/>
    </source>
</evidence>
<dbReference type="Gene3D" id="3.40.50.300">
    <property type="entry name" value="P-loop containing nucleotide triphosphate hydrolases"/>
    <property type="match status" value="1"/>
</dbReference>
<dbReference type="PANTHER" id="PTHR43394">
    <property type="entry name" value="ATP-DEPENDENT PERMEASE MDL1, MITOCHONDRIAL"/>
    <property type="match status" value="1"/>
</dbReference>
<keyword evidence="3" id="KW-0547">Nucleotide-binding</keyword>
<dbReference type="SUPFAM" id="SSF90123">
    <property type="entry name" value="ABC transporter transmembrane region"/>
    <property type="match status" value="1"/>
</dbReference>
<dbReference type="GO" id="GO:0005524">
    <property type="term" value="F:ATP binding"/>
    <property type="evidence" value="ECO:0007669"/>
    <property type="project" value="UniProtKB-KW"/>
</dbReference>
<evidence type="ECO:0000313" key="10">
    <source>
        <dbReference type="EMBL" id="MFD0684442.1"/>
    </source>
</evidence>
<dbReference type="Gene3D" id="1.20.1560.10">
    <property type="entry name" value="ABC transporter type 1, transmembrane domain"/>
    <property type="match status" value="1"/>
</dbReference>
<evidence type="ECO:0000256" key="4">
    <source>
        <dbReference type="ARBA" id="ARBA00022840"/>
    </source>
</evidence>
<dbReference type="InterPro" id="IPR039421">
    <property type="entry name" value="Type_1_exporter"/>
</dbReference>
<evidence type="ECO:0000256" key="3">
    <source>
        <dbReference type="ARBA" id="ARBA00022741"/>
    </source>
</evidence>
<dbReference type="InterPro" id="IPR003439">
    <property type="entry name" value="ABC_transporter-like_ATP-bd"/>
</dbReference>
<dbReference type="SMART" id="SM00382">
    <property type="entry name" value="AAA"/>
    <property type="match status" value="1"/>
</dbReference>
<name>A0ABW2XI95_9ACTN</name>
<feature type="transmembrane region" description="Helical" evidence="7">
    <location>
        <begin position="62"/>
        <end position="84"/>
    </location>
</feature>
<dbReference type="Pfam" id="PF00005">
    <property type="entry name" value="ABC_tran"/>
    <property type="match status" value="1"/>
</dbReference>
<keyword evidence="11" id="KW-1185">Reference proteome</keyword>